<sequence length="185" mass="21496">MAKKLTEKEVHRARICFECGCLPSRKFWSDMINDKGEQYDAVMYFAKQFPVSEDEIITIEELQSREEIHAVADNYHWDDNTLDSLYAFINHPLCDAGTALLLFWKGAGYRILSHNSCPSDDKEEKLFFSELILRFKAKGFNSYDIAFNPYSDHYIPPLDECLKKGYLIPGEFLCPYSTMYVDTNL</sequence>
<reference evidence="2" key="1">
    <citation type="journal article" date="2022" name="Arch. Microbiol.">
        <title>Microbulbifer okhotskensis sp. nov., isolated from a deep bottom sediment of the Okhotsk Sea.</title>
        <authorList>
            <person name="Romanenko L."/>
            <person name="Kurilenko V."/>
            <person name="Otstavnykh N."/>
            <person name="Velansky P."/>
            <person name="Isaeva M."/>
            <person name="Mikhailov V."/>
        </authorList>
    </citation>
    <scope>NUCLEOTIDE SEQUENCE</scope>
    <source>
        <strain evidence="2">OS29</strain>
    </source>
</reference>
<evidence type="ECO:0000259" key="1">
    <source>
        <dbReference type="Pfam" id="PF14096"/>
    </source>
</evidence>
<name>A0A9X2EIR2_9GAMM</name>
<dbReference type="AlphaFoldDB" id="A0A9X2EIR2"/>
<evidence type="ECO:0000313" key="2">
    <source>
        <dbReference type="EMBL" id="MCO1333004.1"/>
    </source>
</evidence>
<feature type="domain" description="DUF4274" evidence="1">
    <location>
        <begin position="64"/>
        <end position="117"/>
    </location>
</feature>
<comment type="caution">
    <text evidence="2">The sequence shown here is derived from an EMBL/GenBank/DDBJ whole genome shotgun (WGS) entry which is preliminary data.</text>
</comment>
<dbReference type="EMBL" id="JALBWM010000004">
    <property type="protein sequence ID" value="MCO1333004.1"/>
    <property type="molecule type" value="Genomic_DNA"/>
</dbReference>
<gene>
    <name evidence="2" type="ORF">MO867_01500</name>
</gene>
<dbReference type="InterPro" id="IPR025369">
    <property type="entry name" value="DUF4274"/>
</dbReference>
<accession>A0A9X2EIR2</accession>
<organism evidence="2 3">
    <name type="scientific">Microbulbifer okhotskensis</name>
    <dbReference type="NCBI Taxonomy" id="2926617"/>
    <lineage>
        <taxon>Bacteria</taxon>
        <taxon>Pseudomonadati</taxon>
        <taxon>Pseudomonadota</taxon>
        <taxon>Gammaproteobacteria</taxon>
        <taxon>Cellvibrionales</taxon>
        <taxon>Microbulbiferaceae</taxon>
        <taxon>Microbulbifer</taxon>
    </lineage>
</organism>
<dbReference type="Proteomes" id="UP001139028">
    <property type="component" value="Unassembled WGS sequence"/>
</dbReference>
<protein>
    <submittedName>
        <fullName evidence="2">DUF4274 domain-containing protein</fullName>
    </submittedName>
</protein>
<dbReference type="RefSeq" id="WP_252464174.1">
    <property type="nucleotide sequence ID" value="NZ_JALBWM010000004.1"/>
</dbReference>
<keyword evidence="3" id="KW-1185">Reference proteome</keyword>
<evidence type="ECO:0000313" key="3">
    <source>
        <dbReference type="Proteomes" id="UP001139028"/>
    </source>
</evidence>
<proteinExistence type="predicted"/>
<dbReference type="Pfam" id="PF14096">
    <property type="entry name" value="DUF4274"/>
    <property type="match status" value="1"/>
</dbReference>